<dbReference type="GO" id="GO:0008270">
    <property type="term" value="F:zinc ion binding"/>
    <property type="evidence" value="ECO:0007669"/>
    <property type="project" value="UniProtKB-KW"/>
</dbReference>
<dbReference type="OrthoDB" id="690595at2759"/>
<dbReference type="AlphaFoldDB" id="A0A3L6SQG5"/>
<feature type="region of interest" description="Disordered" evidence="6">
    <location>
        <begin position="1"/>
        <end position="56"/>
    </location>
</feature>
<proteinExistence type="predicted"/>
<dbReference type="Gene3D" id="3.30.40.10">
    <property type="entry name" value="Zinc/RING finger domain, C3HC4 (zinc finger)"/>
    <property type="match status" value="1"/>
</dbReference>
<keyword evidence="2 5" id="KW-0863">Zinc-finger</keyword>
<evidence type="ECO:0000256" key="5">
    <source>
        <dbReference type="PROSITE-ProRule" id="PRU00455"/>
    </source>
</evidence>
<evidence type="ECO:0000256" key="3">
    <source>
        <dbReference type="ARBA" id="ARBA00022833"/>
    </source>
</evidence>
<evidence type="ECO:0000256" key="1">
    <source>
        <dbReference type="ARBA" id="ARBA00022723"/>
    </source>
</evidence>
<reference evidence="9" key="1">
    <citation type="journal article" date="2019" name="Nat. Commun.">
        <title>The genome of broomcorn millet.</title>
        <authorList>
            <person name="Zou C."/>
            <person name="Miki D."/>
            <person name="Li D."/>
            <person name="Tang Q."/>
            <person name="Xiao L."/>
            <person name="Rajput S."/>
            <person name="Deng P."/>
            <person name="Jia W."/>
            <person name="Huang R."/>
            <person name="Zhang M."/>
            <person name="Sun Y."/>
            <person name="Hu J."/>
            <person name="Fu X."/>
            <person name="Schnable P.S."/>
            <person name="Li F."/>
            <person name="Zhang H."/>
            <person name="Feng B."/>
            <person name="Zhu X."/>
            <person name="Liu R."/>
            <person name="Schnable J.C."/>
            <person name="Zhu J.-K."/>
            <person name="Zhang H."/>
        </authorList>
    </citation>
    <scope>NUCLEOTIDE SEQUENCE [LARGE SCALE GENOMIC DNA]</scope>
</reference>
<feature type="domain" description="SIAH-type" evidence="7">
    <location>
        <begin position="135"/>
        <end position="193"/>
    </location>
</feature>
<organism evidence="8 9">
    <name type="scientific">Panicum miliaceum</name>
    <name type="common">Proso millet</name>
    <name type="synonym">Broomcorn millet</name>
    <dbReference type="NCBI Taxonomy" id="4540"/>
    <lineage>
        <taxon>Eukaryota</taxon>
        <taxon>Viridiplantae</taxon>
        <taxon>Streptophyta</taxon>
        <taxon>Embryophyta</taxon>
        <taxon>Tracheophyta</taxon>
        <taxon>Spermatophyta</taxon>
        <taxon>Magnoliopsida</taxon>
        <taxon>Liliopsida</taxon>
        <taxon>Poales</taxon>
        <taxon>Poaceae</taxon>
        <taxon>PACMAD clade</taxon>
        <taxon>Panicoideae</taxon>
        <taxon>Panicodae</taxon>
        <taxon>Paniceae</taxon>
        <taxon>Panicinae</taxon>
        <taxon>Panicum</taxon>
        <taxon>Panicum sect. Panicum</taxon>
    </lineage>
</organism>
<dbReference type="PANTHER" id="PTHR46632">
    <property type="entry name" value="E3 UBIQUITIN-PROTEIN LIGASE SINA-LIKE 4"/>
    <property type="match status" value="1"/>
</dbReference>
<comment type="function">
    <text evidence="4">E3 ubiquitin-protein ligase that mediates ubiquitination and subsequent proteasomal degradation of target proteins. E3 ubiquitin ligases accept ubiquitin from an E2 ubiquitin-conjugating enzyme in the form of a thioester and then directly transfers the ubiquitin to targeted substrates. It probably triggers the ubiquitin-mediated degradation of different substrates.</text>
</comment>
<comment type="caution">
    <text evidence="8">The sequence shown here is derived from an EMBL/GenBank/DDBJ whole genome shotgun (WGS) entry which is preliminary data.</text>
</comment>
<evidence type="ECO:0000256" key="6">
    <source>
        <dbReference type="SAM" id="MobiDB-lite"/>
    </source>
</evidence>
<evidence type="ECO:0000256" key="2">
    <source>
        <dbReference type="ARBA" id="ARBA00022771"/>
    </source>
</evidence>
<dbReference type="Proteomes" id="UP000275267">
    <property type="component" value="Unassembled WGS sequence"/>
</dbReference>
<dbReference type="InterPro" id="IPR013010">
    <property type="entry name" value="Znf_SIAH"/>
</dbReference>
<dbReference type="InterPro" id="IPR044286">
    <property type="entry name" value="SINL_plant"/>
</dbReference>
<evidence type="ECO:0000313" key="9">
    <source>
        <dbReference type="Proteomes" id="UP000275267"/>
    </source>
</evidence>
<gene>
    <name evidence="8" type="ORF">C2845_PM07G02570</name>
</gene>
<evidence type="ECO:0000256" key="4">
    <source>
        <dbReference type="ARBA" id="ARBA00024004"/>
    </source>
</evidence>
<accession>A0A3L6SQG5</accession>
<sequence>MVEQQQKRGSPLESNNGRLTQIAKKPREQQAIVPSCVVKQEQAEPEEGEVSPVGVRGAGAVAPPPVAMEDEPQVKLQCGLSLFHCRACLRPLRSPTFKCEAGHVVCGACRNSHALACAGAAAFVPSPDVDVYVRGARLACPNAEFGCERCSVYYQAGDHERACQWAPCRCRAPGCDASDSPARLAAHFAASHAWPVTGVSYAKVHRIALPRERGLHLLVSREDSQVFLVSSSALGGAGAASAVVASLACVRANSDAAAGAPRFRCTLWVQDARGGGNVARVTFAVPSSDLSRGFVAAEQGMFLSVPPELLRDAPGEAPDLMVRIDKAAPAGANSITPPA</sequence>
<keyword evidence="9" id="KW-1185">Reference proteome</keyword>
<dbReference type="InterPro" id="IPR013083">
    <property type="entry name" value="Znf_RING/FYVE/PHD"/>
</dbReference>
<dbReference type="PANTHER" id="PTHR46632:SF9">
    <property type="entry name" value="RING-TYPE E3 UBIQUITIN TRANSFERASE"/>
    <property type="match status" value="1"/>
</dbReference>
<dbReference type="STRING" id="4540.A0A3L6SQG5"/>
<keyword evidence="3" id="KW-0862">Zinc</keyword>
<name>A0A3L6SQG5_PANMI</name>
<keyword evidence="1" id="KW-0479">Metal-binding</keyword>
<dbReference type="SUPFAM" id="SSF49599">
    <property type="entry name" value="TRAF domain-like"/>
    <property type="match status" value="1"/>
</dbReference>
<dbReference type="EMBL" id="PQIB02000004">
    <property type="protein sequence ID" value="RLN24866.1"/>
    <property type="molecule type" value="Genomic_DNA"/>
</dbReference>
<evidence type="ECO:0000313" key="8">
    <source>
        <dbReference type="EMBL" id="RLN24866.1"/>
    </source>
</evidence>
<dbReference type="PROSITE" id="PS51081">
    <property type="entry name" value="ZF_SIAH"/>
    <property type="match status" value="1"/>
</dbReference>
<protein>
    <recommendedName>
        <fullName evidence="7">SIAH-type domain-containing protein</fullName>
    </recommendedName>
</protein>
<evidence type="ECO:0000259" key="7">
    <source>
        <dbReference type="PROSITE" id="PS51081"/>
    </source>
</evidence>